<accession>A0AC34RC06</accession>
<organism evidence="1 2">
    <name type="scientific">Panagrolaimus sp. JU765</name>
    <dbReference type="NCBI Taxonomy" id="591449"/>
    <lineage>
        <taxon>Eukaryota</taxon>
        <taxon>Metazoa</taxon>
        <taxon>Ecdysozoa</taxon>
        <taxon>Nematoda</taxon>
        <taxon>Chromadorea</taxon>
        <taxon>Rhabditida</taxon>
        <taxon>Tylenchina</taxon>
        <taxon>Panagrolaimomorpha</taxon>
        <taxon>Panagrolaimoidea</taxon>
        <taxon>Panagrolaimidae</taxon>
        <taxon>Panagrolaimus</taxon>
    </lineage>
</organism>
<evidence type="ECO:0000313" key="1">
    <source>
        <dbReference type="Proteomes" id="UP000887576"/>
    </source>
</evidence>
<protein>
    <submittedName>
        <fullName evidence="2">Uncharacterized protein</fullName>
    </submittedName>
</protein>
<dbReference type="WBParaSite" id="JU765_v2.g5371.t1">
    <property type="protein sequence ID" value="JU765_v2.g5371.t1"/>
    <property type="gene ID" value="JU765_v2.g5371"/>
</dbReference>
<proteinExistence type="predicted"/>
<evidence type="ECO:0000313" key="2">
    <source>
        <dbReference type="WBParaSite" id="JU765_v2.g5371.t1"/>
    </source>
</evidence>
<reference evidence="2" key="1">
    <citation type="submission" date="2022-11" db="UniProtKB">
        <authorList>
            <consortium name="WormBaseParasite"/>
        </authorList>
    </citation>
    <scope>IDENTIFICATION</scope>
</reference>
<name>A0AC34RC06_9BILA</name>
<dbReference type="Proteomes" id="UP000887576">
    <property type="component" value="Unplaced"/>
</dbReference>
<sequence>CLCRQGSDAVQANLQCPVVQSGLPQEETVTALLYVKMANVGHFSNFHTEVAETQNHAIVSQRLYRLGENRNGSLKTRARPLASIHDNALERFLTAQKIDIHQRKEELFINENLQRIQEWEKLKINTNQLPKANLKRFVFEEQLEAYKSIRNESKAAKLLKTVFKAITVPHFIQNNFGKAEFFEFCLQNTFAQNIRCHVDISDAKLMPI</sequence>